<evidence type="ECO:0000256" key="4">
    <source>
        <dbReference type="ARBA" id="ARBA00022692"/>
    </source>
</evidence>
<keyword evidence="4 7" id="KW-0812">Transmembrane</keyword>
<dbReference type="Pfam" id="PF05977">
    <property type="entry name" value="MFS_3"/>
    <property type="match status" value="1"/>
</dbReference>
<dbReference type="CDD" id="cd06173">
    <property type="entry name" value="MFS_MefA_like"/>
    <property type="match status" value="1"/>
</dbReference>
<dbReference type="GO" id="GO:0005886">
    <property type="term" value="C:plasma membrane"/>
    <property type="evidence" value="ECO:0007669"/>
    <property type="project" value="UniProtKB-SubCell"/>
</dbReference>
<feature type="domain" description="Major facilitator superfamily (MFS) profile" evidence="8">
    <location>
        <begin position="222"/>
        <end position="415"/>
    </location>
</feature>
<proteinExistence type="predicted"/>
<keyword evidence="3" id="KW-1003">Cell membrane</keyword>
<comment type="caution">
    <text evidence="9">The sequence shown here is derived from an EMBL/GenBank/DDBJ whole genome shotgun (WGS) entry which is preliminary data.</text>
</comment>
<keyword evidence="2" id="KW-0813">Transport</keyword>
<evidence type="ECO:0000313" key="9">
    <source>
        <dbReference type="EMBL" id="MCQ8773882.1"/>
    </source>
</evidence>
<accession>A0A9X2LMC6</accession>
<dbReference type="RefSeq" id="WP_168093849.1">
    <property type="nucleotide sequence ID" value="NZ_JAATER010000183.1"/>
</dbReference>
<dbReference type="EMBL" id="JANIID010000035">
    <property type="protein sequence ID" value="MCQ8773882.1"/>
    <property type="molecule type" value="Genomic_DNA"/>
</dbReference>
<feature type="transmembrane region" description="Helical" evidence="7">
    <location>
        <begin position="224"/>
        <end position="246"/>
    </location>
</feature>
<protein>
    <submittedName>
        <fullName evidence="9">MFS transporter</fullName>
    </submittedName>
</protein>
<evidence type="ECO:0000256" key="5">
    <source>
        <dbReference type="ARBA" id="ARBA00022989"/>
    </source>
</evidence>
<dbReference type="PROSITE" id="PS50850">
    <property type="entry name" value="MFS"/>
    <property type="match status" value="1"/>
</dbReference>
<dbReference type="InterPro" id="IPR036259">
    <property type="entry name" value="MFS_trans_sf"/>
</dbReference>
<evidence type="ECO:0000256" key="2">
    <source>
        <dbReference type="ARBA" id="ARBA00022448"/>
    </source>
</evidence>
<feature type="transmembrane region" description="Helical" evidence="7">
    <location>
        <begin position="352"/>
        <end position="372"/>
    </location>
</feature>
<keyword evidence="10" id="KW-1185">Reference proteome</keyword>
<feature type="transmembrane region" description="Helical" evidence="7">
    <location>
        <begin position="174"/>
        <end position="191"/>
    </location>
</feature>
<dbReference type="AlphaFoldDB" id="A0A9X2LMC6"/>
<dbReference type="InterPro" id="IPR020846">
    <property type="entry name" value="MFS_dom"/>
</dbReference>
<evidence type="ECO:0000256" key="3">
    <source>
        <dbReference type="ARBA" id="ARBA00022475"/>
    </source>
</evidence>
<dbReference type="Gene3D" id="1.20.1250.20">
    <property type="entry name" value="MFS general substrate transporter like domains"/>
    <property type="match status" value="1"/>
</dbReference>
<evidence type="ECO:0000256" key="7">
    <source>
        <dbReference type="SAM" id="Phobius"/>
    </source>
</evidence>
<feature type="transmembrane region" description="Helical" evidence="7">
    <location>
        <begin position="46"/>
        <end position="65"/>
    </location>
</feature>
<evidence type="ECO:0000256" key="6">
    <source>
        <dbReference type="ARBA" id="ARBA00023136"/>
    </source>
</evidence>
<feature type="transmembrane region" description="Helical" evidence="7">
    <location>
        <begin position="378"/>
        <end position="397"/>
    </location>
</feature>
<feature type="transmembrane region" description="Helical" evidence="7">
    <location>
        <begin position="258"/>
        <end position="276"/>
    </location>
</feature>
<feature type="transmembrane region" description="Helical" evidence="7">
    <location>
        <begin position="288"/>
        <end position="307"/>
    </location>
</feature>
<comment type="subcellular location">
    <subcellularLocation>
        <location evidence="1">Cell membrane</location>
        <topology evidence="1">Multi-pass membrane protein</topology>
    </subcellularLocation>
</comment>
<keyword evidence="5 7" id="KW-1133">Transmembrane helix</keyword>
<dbReference type="PANTHER" id="PTHR23513">
    <property type="entry name" value="INTEGRAL MEMBRANE EFFLUX PROTEIN-RELATED"/>
    <property type="match status" value="1"/>
</dbReference>
<dbReference type="GO" id="GO:0022857">
    <property type="term" value="F:transmembrane transporter activity"/>
    <property type="evidence" value="ECO:0007669"/>
    <property type="project" value="InterPro"/>
</dbReference>
<reference evidence="9" key="1">
    <citation type="submission" date="2022-06" db="EMBL/GenBank/DDBJ databases">
        <title>WGS of actinobacteria.</title>
        <authorList>
            <person name="Thawai C."/>
        </authorList>
    </citation>
    <scope>NUCLEOTIDE SEQUENCE</scope>
    <source>
        <strain evidence="9">AA8</strain>
    </source>
</reference>
<dbReference type="SUPFAM" id="SSF103473">
    <property type="entry name" value="MFS general substrate transporter"/>
    <property type="match status" value="1"/>
</dbReference>
<evidence type="ECO:0000313" key="10">
    <source>
        <dbReference type="Proteomes" id="UP001142374"/>
    </source>
</evidence>
<evidence type="ECO:0000259" key="8">
    <source>
        <dbReference type="PROSITE" id="PS50850"/>
    </source>
</evidence>
<feature type="transmembrane region" description="Helical" evidence="7">
    <location>
        <begin position="85"/>
        <end position="106"/>
    </location>
</feature>
<feature type="transmembrane region" description="Helical" evidence="7">
    <location>
        <begin position="313"/>
        <end position="331"/>
    </location>
</feature>
<evidence type="ECO:0000256" key="1">
    <source>
        <dbReference type="ARBA" id="ARBA00004651"/>
    </source>
</evidence>
<dbReference type="PANTHER" id="PTHR23513:SF6">
    <property type="entry name" value="MAJOR FACILITATOR SUPERFAMILY ASSOCIATED DOMAIN-CONTAINING PROTEIN"/>
    <property type="match status" value="1"/>
</dbReference>
<sequence>MTTTTRVAGFGTAYHRLTGAAAVSAVGDGMRFAALPLLSAALLHEAFQVSVVTAATTMPWLLFGLPAGAYADRFERQRLMVLADLLRAGTLIVTAVVLAAGLLTFWPLVAAAFLLGMGEVLFDCASFALLPGVVPKERLEAANGRLFAVQTVGRDLLGHVLGGVLFAAGRAVPLVLDALSFLASAALLRGVRGPRPDPPAGRRRLLGEIREGLEYVARDPLLRALTVSAGLINAVYLGQVAVFVILVRDVLELPPAAYGALVAAGAVGGVIGGAAASRISRAAGRVPTLLGGLVLIGAAGPAVAATGNVAVVAVAYGASGFALMLWNVVAVSLRQGLIPDRLLGRATGVYRLFAWGTMPLGALLFGMLTEAAGPRTAFAAGGAAILALALAVAPVLFRDGRARYDGRALATADED</sequence>
<keyword evidence="6 7" id="KW-0472">Membrane</keyword>
<organism evidence="9 10">
    <name type="scientific">Streptomyces telluris</name>
    <dbReference type="NCBI Taxonomy" id="2720021"/>
    <lineage>
        <taxon>Bacteria</taxon>
        <taxon>Bacillati</taxon>
        <taxon>Actinomycetota</taxon>
        <taxon>Actinomycetes</taxon>
        <taxon>Kitasatosporales</taxon>
        <taxon>Streptomycetaceae</taxon>
        <taxon>Streptomyces</taxon>
    </lineage>
</organism>
<gene>
    <name evidence="9" type="ORF">NQU55_29585</name>
</gene>
<name>A0A9X2LMC6_9ACTN</name>
<dbReference type="Proteomes" id="UP001142374">
    <property type="component" value="Unassembled WGS sequence"/>
</dbReference>
<dbReference type="InterPro" id="IPR010290">
    <property type="entry name" value="TM_effector"/>
</dbReference>